<dbReference type="EMBL" id="RCIY01000069">
    <property type="protein sequence ID" value="TGG80644.1"/>
    <property type="molecule type" value="Genomic_DNA"/>
</dbReference>
<gene>
    <name evidence="2" type="ORF">D8771_23060</name>
</gene>
<feature type="transmembrane region" description="Helical" evidence="1">
    <location>
        <begin position="58"/>
        <end position="77"/>
    </location>
</feature>
<feature type="transmembrane region" description="Helical" evidence="1">
    <location>
        <begin position="122"/>
        <end position="141"/>
    </location>
</feature>
<evidence type="ECO:0000313" key="2">
    <source>
        <dbReference type="EMBL" id="TGG80644.1"/>
    </source>
</evidence>
<accession>A0A8H1L8B4</accession>
<dbReference type="GeneID" id="75180527"/>
<protein>
    <submittedName>
        <fullName evidence="2">Uncharacterized protein</fullName>
    </submittedName>
</protein>
<proteinExistence type="predicted"/>
<keyword evidence="1" id="KW-0472">Membrane</keyword>
<feature type="transmembrane region" description="Helical" evidence="1">
    <location>
        <begin position="26"/>
        <end position="46"/>
    </location>
</feature>
<keyword evidence="1" id="KW-1133">Transmembrane helix</keyword>
<organism evidence="2 3">
    <name type="scientific">Streptomyces albus</name>
    <dbReference type="NCBI Taxonomy" id="1888"/>
    <lineage>
        <taxon>Bacteria</taxon>
        <taxon>Bacillati</taxon>
        <taxon>Actinomycetota</taxon>
        <taxon>Actinomycetes</taxon>
        <taxon>Kitasatosporales</taxon>
        <taxon>Streptomycetaceae</taxon>
        <taxon>Streptomyces</taxon>
    </lineage>
</organism>
<dbReference type="Proteomes" id="UP000298111">
    <property type="component" value="Unassembled WGS sequence"/>
</dbReference>
<evidence type="ECO:0000256" key="1">
    <source>
        <dbReference type="SAM" id="Phobius"/>
    </source>
</evidence>
<reference evidence="2 3" key="1">
    <citation type="submission" date="2018-10" db="EMBL/GenBank/DDBJ databases">
        <title>Isolation of pseudouridimycin from Streptomyces albus DSM 40763.</title>
        <authorList>
            <person name="Rosenqvist P."/>
            <person name="Metsae-Ketelae M."/>
            <person name="Virta P."/>
        </authorList>
    </citation>
    <scope>NUCLEOTIDE SEQUENCE [LARGE SCALE GENOMIC DNA]</scope>
    <source>
        <strain evidence="2 3">DSM 40763</strain>
    </source>
</reference>
<sequence>MTANSSTPPPAPHGPAYRAVQFAARVLSAGGLAVVAYVHATLAGRFDRVTADISQGDLFRIEAGLAALGALLVLVWWRAYCDAYAWLVAAGGMALLLVYQYIDVGRLGPFPGMYDPVWSDDKRLALVAQAVTLIMSTFLLVSHTRRSRRLTTDVWLDPDRTRYGR</sequence>
<name>A0A8H1L8B4_9ACTN</name>
<dbReference type="RefSeq" id="WP_016470651.1">
    <property type="nucleotide sequence ID" value="NZ_BNEJ01000031.1"/>
</dbReference>
<comment type="caution">
    <text evidence="2">The sequence shown here is derived from an EMBL/GenBank/DDBJ whole genome shotgun (WGS) entry which is preliminary data.</text>
</comment>
<dbReference type="AlphaFoldDB" id="A0A8H1L8B4"/>
<keyword evidence="1" id="KW-0812">Transmembrane</keyword>
<evidence type="ECO:0000313" key="3">
    <source>
        <dbReference type="Proteomes" id="UP000298111"/>
    </source>
</evidence>
<feature type="transmembrane region" description="Helical" evidence="1">
    <location>
        <begin position="84"/>
        <end position="102"/>
    </location>
</feature>